<dbReference type="InterPro" id="IPR002925">
    <property type="entry name" value="Dienelactn_hydro"/>
</dbReference>
<protein>
    <recommendedName>
        <fullName evidence="2">Dienelactone hydrolase domain-containing protein</fullName>
    </recommendedName>
</protein>
<dbReference type="OrthoDB" id="9771666at2"/>
<name>A0A2U8W050_9HYPH</name>
<dbReference type="RefSeq" id="WP_109886993.1">
    <property type="nucleotide sequence ID" value="NZ_CP029550.1"/>
</dbReference>
<sequence length="207" mass="21280">MPGIPSRSRCSLPRQGRRYNAHDHSAPRCGGRRTGSARPPRGRYARAGRVRGVAAALSRPDRAGAGRLFRDCPAFRRLAGQPCGPAPAGRARAAGGIGLCGRSLGGALALAIALEAGDVAALALRSAFLPPEIAGRALVLPPILAQHGSRDVLVPASHAARIAEGVATAGGSCRLALYPDQAHAFDARTDAAATAQAVAFLREHLRG</sequence>
<gene>
    <name evidence="3" type="ORF">DK389_01280</name>
</gene>
<dbReference type="EMBL" id="CP029550">
    <property type="protein sequence ID" value="AWN39427.1"/>
    <property type="molecule type" value="Genomic_DNA"/>
</dbReference>
<feature type="domain" description="Dienelactone hydrolase" evidence="2">
    <location>
        <begin position="95"/>
        <end position="197"/>
    </location>
</feature>
<dbReference type="SUPFAM" id="SSF53474">
    <property type="entry name" value="alpha/beta-Hydrolases"/>
    <property type="match status" value="1"/>
</dbReference>
<dbReference type="GO" id="GO:0016787">
    <property type="term" value="F:hydrolase activity"/>
    <property type="evidence" value="ECO:0007669"/>
    <property type="project" value="InterPro"/>
</dbReference>
<accession>A0A2U8W050</accession>
<dbReference type="InterPro" id="IPR029058">
    <property type="entry name" value="AB_hydrolase_fold"/>
</dbReference>
<feature type="region of interest" description="Disordered" evidence="1">
    <location>
        <begin position="1"/>
        <end position="44"/>
    </location>
</feature>
<dbReference type="Gene3D" id="3.40.50.1820">
    <property type="entry name" value="alpha/beta hydrolase"/>
    <property type="match status" value="1"/>
</dbReference>
<dbReference type="Proteomes" id="UP000245926">
    <property type="component" value="Chromosome"/>
</dbReference>
<proteinExistence type="predicted"/>
<dbReference type="KEGG" id="mets:DK389_01280"/>
<evidence type="ECO:0000313" key="4">
    <source>
        <dbReference type="Proteomes" id="UP000245926"/>
    </source>
</evidence>
<evidence type="ECO:0000313" key="3">
    <source>
        <dbReference type="EMBL" id="AWN39427.1"/>
    </source>
</evidence>
<evidence type="ECO:0000256" key="1">
    <source>
        <dbReference type="SAM" id="MobiDB-lite"/>
    </source>
</evidence>
<keyword evidence="4" id="KW-1185">Reference proteome</keyword>
<evidence type="ECO:0000259" key="2">
    <source>
        <dbReference type="Pfam" id="PF01738"/>
    </source>
</evidence>
<reference evidence="4" key="1">
    <citation type="submission" date="2018-05" db="EMBL/GenBank/DDBJ databases">
        <title>Complete Genome Sequence of Methylobacterium sp. 17SD2-17.</title>
        <authorList>
            <person name="Srinivasan S."/>
        </authorList>
    </citation>
    <scope>NUCLEOTIDE SEQUENCE [LARGE SCALE GENOMIC DNA]</scope>
    <source>
        <strain evidence="4">17SD2-17</strain>
    </source>
</reference>
<organism evidence="3 4">
    <name type="scientific">Methylobacterium durans</name>
    <dbReference type="NCBI Taxonomy" id="2202825"/>
    <lineage>
        <taxon>Bacteria</taxon>
        <taxon>Pseudomonadati</taxon>
        <taxon>Pseudomonadota</taxon>
        <taxon>Alphaproteobacteria</taxon>
        <taxon>Hyphomicrobiales</taxon>
        <taxon>Methylobacteriaceae</taxon>
        <taxon>Methylobacterium</taxon>
    </lineage>
</organism>
<dbReference type="Pfam" id="PF01738">
    <property type="entry name" value="DLH"/>
    <property type="match status" value="1"/>
</dbReference>
<dbReference type="AlphaFoldDB" id="A0A2U8W050"/>